<name>A0A5E7H7I8_PSEFL</name>
<feature type="signal peptide" evidence="1">
    <location>
        <begin position="1"/>
        <end position="24"/>
    </location>
</feature>
<dbReference type="RefSeq" id="WP_064388364.1">
    <property type="nucleotide sequence ID" value="NZ_CABVIN010000001.1"/>
</dbReference>
<protein>
    <submittedName>
        <fullName evidence="2">Uncharacterized protein</fullName>
    </submittedName>
</protein>
<evidence type="ECO:0000313" key="2">
    <source>
        <dbReference type="EMBL" id="VVO59915.1"/>
    </source>
</evidence>
<dbReference type="Proteomes" id="UP000377224">
    <property type="component" value="Unassembled WGS sequence"/>
</dbReference>
<sequence precursor="true">MNTLINSIIAIALTTGLMQNNAVADDTGTNVYRCQQYSEDFKGYIWKLKGFYSDAPTAEAFMETESAKALDLKKCKVWVFEDNSSHWEW</sequence>
<dbReference type="AlphaFoldDB" id="A0A5E7H7I8"/>
<evidence type="ECO:0000313" key="3">
    <source>
        <dbReference type="Proteomes" id="UP000377224"/>
    </source>
</evidence>
<reference evidence="2 3" key="1">
    <citation type="submission" date="2019-09" db="EMBL/GenBank/DDBJ databases">
        <authorList>
            <person name="Chandra G."/>
            <person name="Truman W A."/>
        </authorList>
    </citation>
    <scope>NUCLEOTIDE SEQUENCE [LARGE SCALE GENOMIC DNA]</scope>
    <source>
        <strain evidence="2">PS896</strain>
    </source>
</reference>
<proteinExistence type="predicted"/>
<feature type="chain" id="PRO_5022704458" evidence="1">
    <location>
        <begin position="25"/>
        <end position="89"/>
    </location>
</feature>
<accession>A0A5E7H7I8</accession>
<gene>
    <name evidence="2" type="ORF">PS896_00749</name>
</gene>
<keyword evidence="1" id="KW-0732">Signal</keyword>
<dbReference type="EMBL" id="CABVIN010000001">
    <property type="protein sequence ID" value="VVO59915.1"/>
    <property type="molecule type" value="Genomic_DNA"/>
</dbReference>
<evidence type="ECO:0000256" key="1">
    <source>
        <dbReference type="SAM" id="SignalP"/>
    </source>
</evidence>
<organism evidence="2 3">
    <name type="scientific">Pseudomonas fluorescens</name>
    <dbReference type="NCBI Taxonomy" id="294"/>
    <lineage>
        <taxon>Bacteria</taxon>
        <taxon>Pseudomonadati</taxon>
        <taxon>Pseudomonadota</taxon>
        <taxon>Gammaproteobacteria</taxon>
        <taxon>Pseudomonadales</taxon>
        <taxon>Pseudomonadaceae</taxon>
        <taxon>Pseudomonas</taxon>
    </lineage>
</organism>